<keyword evidence="3 9" id="KW-0004">4Fe-4S</keyword>
<accession>A0ABQ2NJN6</accession>
<dbReference type="SFLD" id="SFLDS00029">
    <property type="entry name" value="Radical_SAM"/>
    <property type="match status" value="1"/>
</dbReference>
<comment type="subcellular location">
    <subcellularLocation>
        <location evidence="9">Cytoplasm</location>
    </subcellularLocation>
</comment>
<comment type="function">
    <text evidence="1">Activation of pyruvate formate-lyase 1 under anaerobic conditions by generation of an organic free radical, using S-adenosylmethionine and reduced flavodoxin as cosubstrates to produce 5'-deoxy-adenosine.</text>
</comment>
<evidence type="ECO:0000313" key="11">
    <source>
        <dbReference type="EMBL" id="GGP03912.1"/>
    </source>
</evidence>
<dbReference type="PIRSF" id="PIRSF000371">
    <property type="entry name" value="PFL_act_enz"/>
    <property type="match status" value="1"/>
</dbReference>
<keyword evidence="6 9" id="KW-0560">Oxidoreductase</keyword>
<dbReference type="RefSeq" id="WP_188617371.1">
    <property type="nucleotide sequence ID" value="NZ_BMLV01000002.1"/>
</dbReference>
<comment type="caution">
    <text evidence="11">The sequence shown here is derived from an EMBL/GenBank/DDBJ whole genome shotgun (WGS) entry which is preliminary data.</text>
</comment>
<dbReference type="PROSITE" id="PS01087">
    <property type="entry name" value="RADICAL_ACTIVATING"/>
    <property type="match status" value="1"/>
</dbReference>
<evidence type="ECO:0000256" key="6">
    <source>
        <dbReference type="ARBA" id="ARBA00023002"/>
    </source>
</evidence>
<dbReference type="InterPro" id="IPR001989">
    <property type="entry name" value="Radical_activat_CS"/>
</dbReference>
<dbReference type="PANTHER" id="PTHR30352">
    <property type="entry name" value="PYRUVATE FORMATE-LYASE-ACTIVATING ENZYME"/>
    <property type="match status" value="1"/>
</dbReference>
<evidence type="ECO:0000256" key="5">
    <source>
        <dbReference type="ARBA" id="ARBA00022723"/>
    </source>
</evidence>
<dbReference type="InterPro" id="IPR013785">
    <property type="entry name" value="Aldolase_TIM"/>
</dbReference>
<dbReference type="EC" id="1.97.1.4" evidence="9"/>
<evidence type="ECO:0000259" key="10">
    <source>
        <dbReference type="PROSITE" id="PS51918"/>
    </source>
</evidence>
<proteinExistence type="inferred from homology"/>
<evidence type="ECO:0000256" key="1">
    <source>
        <dbReference type="ARBA" id="ARBA00002918"/>
    </source>
</evidence>
<name>A0ABQ2NJN6_9FLAO</name>
<dbReference type="SFLD" id="SFLDG01066">
    <property type="entry name" value="organic_radical-activating_enz"/>
    <property type="match status" value="1"/>
</dbReference>
<evidence type="ECO:0000256" key="4">
    <source>
        <dbReference type="ARBA" id="ARBA00022691"/>
    </source>
</evidence>
<dbReference type="PANTHER" id="PTHR30352:SF5">
    <property type="entry name" value="PYRUVATE FORMATE-LYASE 1-ACTIVATING ENZYME"/>
    <property type="match status" value="1"/>
</dbReference>
<comment type="catalytic activity">
    <reaction evidence="9">
        <text>glycyl-[formate C-acetyltransferase] + reduced [flavodoxin] + S-adenosyl-L-methionine = glycin-2-yl radical-[formate C-acetyltransferase] + semiquinone [flavodoxin] + 5'-deoxyadenosine + L-methionine + H(+)</text>
        <dbReference type="Rhea" id="RHEA:19225"/>
        <dbReference type="Rhea" id="RHEA-COMP:10622"/>
        <dbReference type="Rhea" id="RHEA-COMP:12190"/>
        <dbReference type="Rhea" id="RHEA-COMP:12191"/>
        <dbReference type="Rhea" id="RHEA-COMP:14480"/>
        <dbReference type="ChEBI" id="CHEBI:15378"/>
        <dbReference type="ChEBI" id="CHEBI:17319"/>
        <dbReference type="ChEBI" id="CHEBI:29947"/>
        <dbReference type="ChEBI" id="CHEBI:32722"/>
        <dbReference type="ChEBI" id="CHEBI:57618"/>
        <dbReference type="ChEBI" id="CHEBI:57844"/>
        <dbReference type="ChEBI" id="CHEBI:59789"/>
        <dbReference type="ChEBI" id="CHEBI:140311"/>
        <dbReference type="EC" id="1.97.1.4"/>
    </reaction>
</comment>
<dbReference type="Gene3D" id="3.20.20.70">
    <property type="entry name" value="Aldolase class I"/>
    <property type="match status" value="1"/>
</dbReference>
<evidence type="ECO:0000256" key="9">
    <source>
        <dbReference type="RuleBase" id="RU362053"/>
    </source>
</evidence>
<dbReference type="InterPro" id="IPR012839">
    <property type="entry name" value="Organic_radical_activase"/>
</dbReference>
<evidence type="ECO:0000256" key="8">
    <source>
        <dbReference type="ARBA" id="ARBA00023014"/>
    </source>
</evidence>
<keyword evidence="4 9" id="KW-0949">S-adenosyl-L-methionine</keyword>
<dbReference type="SUPFAM" id="SSF102114">
    <property type="entry name" value="Radical SAM enzymes"/>
    <property type="match status" value="1"/>
</dbReference>
<keyword evidence="8 9" id="KW-0411">Iron-sulfur</keyword>
<dbReference type="EMBL" id="BMLV01000002">
    <property type="protein sequence ID" value="GGP03912.1"/>
    <property type="molecule type" value="Genomic_DNA"/>
</dbReference>
<sequence length="248" mass="28819">MSTHGFVHSYETFGTKDGPGIRFIYFLQGCHLRCLYCHNADTWNKGEKTKMTVDEAFHEIEKVKGFIKTGGVTVSGGEPLMQAKFVLELFKKCKGQGIHTCVDTNGYLFNDDIKEVLEITDLVLLDIKHIDPEKYLKLTEVELEPTLQFMQYLSKINKPTWLRYVLVPDYTDDAEDLENWAKYVSQFKNVERVDILPFHQMGAHKWKEIGREYPLENCRPSDMEDVKKAVEIFRKYDLPLPVNQKLNS</sequence>
<comment type="function">
    <text evidence="9">Activation of pyruvate formate-lyase under anaerobic conditions by generation of an organic free radical, using S-adenosylmethionine and reduced flavodoxin as cosubstrates to produce 5'-deoxy-adenosine.</text>
</comment>
<keyword evidence="12" id="KW-1185">Reference proteome</keyword>
<feature type="domain" description="Radical SAM core" evidence="10">
    <location>
        <begin position="16"/>
        <end position="239"/>
    </location>
</feature>
<dbReference type="SFLD" id="SFLDG01067">
    <property type="entry name" value="SPASM/twitch_domain_containing"/>
    <property type="match status" value="1"/>
</dbReference>
<comment type="similarity">
    <text evidence="2 9">Belongs to the organic radical-activating enzymes family.</text>
</comment>
<dbReference type="PROSITE" id="PS51918">
    <property type="entry name" value="RADICAL_SAM"/>
    <property type="match status" value="1"/>
</dbReference>
<dbReference type="NCBIfam" id="TIGR02493">
    <property type="entry name" value="PFLA"/>
    <property type="match status" value="1"/>
</dbReference>
<dbReference type="InterPro" id="IPR007197">
    <property type="entry name" value="rSAM"/>
</dbReference>
<protein>
    <recommendedName>
        <fullName evidence="9">Pyruvate formate-lyase-activating enzyme</fullName>
        <ecNumber evidence="9">1.97.1.4</ecNumber>
    </recommendedName>
</protein>
<evidence type="ECO:0000256" key="3">
    <source>
        <dbReference type="ARBA" id="ARBA00022485"/>
    </source>
</evidence>
<dbReference type="InterPro" id="IPR034457">
    <property type="entry name" value="Organic_radical-activating"/>
</dbReference>
<dbReference type="Pfam" id="PF04055">
    <property type="entry name" value="Radical_SAM"/>
    <property type="match status" value="1"/>
</dbReference>
<keyword evidence="7 9" id="KW-0408">Iron</keyword>
<comment type="cofactor">
    <cofactor evidence="9">
        <name>[4Fe-4S] cluster</name>
        <dbReference type="ChEBI" id="CHEBI:49883"/>
    </cofactor>
    <text evidence="9">Binds 1 [4Fe-4S] cluster. The cluster is coordinated with 3 cysteines and an exchangeable S-adenosyl-L-methionine.</text>
</comment>
<dbReference type="InterPro" id="IPR058240">
    <property type="entry name" value="rSAM_sf"/>
</dbReference>
<evidence type="ECO:0000256" key="2">
    <source>
        <dbReference type="ARBA" id="ARBA00009777"/>
    </source>
</evidence>
<dbReference type="InterPro" id="IPR012838">
    <property type="entry name" value="PFL1_activating"/>
</dbReference>
<keyword evidence="5 9" id="KW-0479">Metal-binding</keyword>
<dbReference type="Proteomes" id="UP000620064">
    <property type="component" value="Unassembled WGS sequence"/>
</dbReference>
<organism evidence="11 12">
    <name type="scientific">Cloacibacterium rupense</name>
    <dbReference type="NCBI Taxonomy" id="517423"/>
    <lineage>
        <taxon>Bacteria</taxon>
        <taxon>Pseudomonadati</taxon>
        <taxon>Bacteroidota</taxon>
        <taxon>Flavobacteriia</taxon>
        <taxon>Flavobacteriales</taxon>
        <taxon>Weeksellaceae</taxon>
    </lineage>
</organism>
<keyword evidence="9" id="KW-0963">Cytoplasm</keyword>
<gene>
    <name evidence="11" type="ORF">GCM10010992_14130</name>
</gene>
<evidence type="ECO:0000256" key="7">
    <source>
        <dbReference type="ARBA" id="ARBA00023004"/>
    </source>
</evidence>
<evidence type="ECO:0000313" key="12">
    <source>
        <dbReference type="Proteomes" id="UP000620064"/>
    </source>
</evidence>
<dbReference type="CDD" id="cd01335">
    <property type="entry name" value="Radical_SAM"/>
    <property type="match status" value="1"/>
</dbReference>
<keyword evidence="11" id="KW-0670">Pyruvate</keyword>
<reference evidence="12" key="1">
    <citation type="journal article" date="2019" name="Int. J. Syst. Evol. Microbiol.">
        <title>The Global Catalogue of Microorganisms (GCM) 10K type strain sequencing project: providing services to taxonomists for standard genome sequencing and annotation.</title>
        <authorList>
            <consortium name="The Broad Institute Genomics Platform"/>
            <consortium name="The Broad Institute Genome Sequencing Center for Infectious Disease"/>
            <person name="Wu L."/>
            <person name="Ma J."/>
        </authorList>
    </citation>
    <scope>NUCLEOTIDE SEQUENCE [LARGE SCALE GENOMIC DNA]</scope>
    <source>
        <strain evidence="12">CGMCC 1.7656</strain>
    </source>
</reference>